<evidence type="ECO:0000256" key="1">
    <source>
        <dbReference type="ARBA" id="ARBA00004613"/>
    </source>
</evidence>
<evidence type="ECO:0000256" key="3">
    <source>
        <dbReference type="ARBA" id="ARBA00022525"/>
    </source>
</evidence>
<gene>
    <name evidence="6" type="ORF">NQ318_021784</name>
</gene>
<dbReference type="PANTHER" id="PTHR11610:SF169">
    <property type="entry name" value="GH15759P-RELATED"/>
    <property type="match status" value="1"/>
</dbReference>
<accession>A0AAV8Z690</accession>
<comment type="subcellular location">
    <subcellularLocation>
        <location evidence="1">Secreted</location>
    </subcellularLocation>
</comment>
<dbReference type="InterPro" id="IPR000734">
    <property type="entry name" value="TAG_lipase"/>
</dbReference>
<dbReference type="GO" id="GO:0016298">
    <property type="term" value="F:lipase activity"/>
    <property type="evidence" value="ECO:0007669"/>
    <property type="project" value="InterPro"/>
</dbReference>
<proteinExistence type="inferred from homology"/>
<dbReference type="Proteomes" id="UP001162162">
    <property type="component" value="Unassembled WGS sequence"/>
</dbReference>
<dbReference type="GO" id="GO:0005615">
    <property type="term" value="C:extracellular space"/>
    <property type="evidence" value="ECO:0007669"/>
    <property type="project" value="TreeGrafter"/>
</dbReference>
<dbReference type="InterPro" id="IPR029058">
    <property type="entry name" value="AB_hydrolase_fold"/>
</dbReference>
<dbReference type="AlphaFoldDB" id="A0AAV8Z690"/>
<name>A0AAV8Z690_9CUCU</name>
<evidence type="ECO:0000256" key="4">
    <source>
        <dbReference type="RuleBase" id="RU004262"/>
    </source>
</evidence>
<evidence type="ECO:0000259" key="5">
    <source>
        <dbReference type="Pfam" id="PF00151"/>
    </source>
</evidence>
<dbReference type="EMBL" id="JAPWTK010000012">
    <property type="protein sequence ID" value="KAJ8959599.1"/>
    <property type="molecule type" value="Genomic_DNA"/>
</dbReference>
<evidence type="ECO:0000313" key="7">
    <source>
        <dbReference type="Proteomes" id="UP001162162"/>
    </source>
</evidence>
<dbReference type="PRINTS" id="PR00821">
    <property type="entry name" value="TAGLIPASE"/>
</dbReference>
<dbReference type="Gene3D" id="3.40.50.1820">
    <property type="entry name" value="alpha/beta hydrolase"/>
    <property type="match status" value="1"/>
</dbReference>
<reference evidence="6" key="1">
    <citation type="journal article" date="2023" name="Insect Mol. Biol.">
        <title>Genome sequencing provides insights into the evolution of gene families encoding plant cell wall-degrading enzymes in longhorned beetles.</title>
        <authorList>
            <person name="Shin N.R."/>
            <person name="Okamura Y."/>
            <person name="Kirsch R."/>
            <person name="Pauchet Y."/>
        </authorList>
    </citation>
    <scope>NUCLEOTIDE SEQUENCE</scope>
    <source>
        <strain evidence="6">AMC_N1</strain>
    </source>
</reference>
<dbReference type="CDD" id="cd00707">
    <property type="entry name" value="Pancreat_lipase_like"/>
    <property type="match status" value="1"/>
</dbReference>
<keyword evidence="3" id="KW-0964">Secreted</keyword>
<dbReference type="InterPro" id="IPR033906">
    <property type="entry name" value="Lipase_N"/>
</dbReference>
<dbReference type="GO" id="GO:0017171">
    <property type="term" value="F:serine hydrolase activity"/>
    <property type="evidence" value="ECO:0007669"/>
    <property type="project" value="TreeGrafter"/>
</dbReference>
<organism evidence="6 7">
    <name type="scientific">Aromia moschata</name>
    <dbReference type="NCBI Taxonomy" id="1265417"/>
    <lineage>
        <taxon>Eukaryota</taxon>
        <taxon>Metazoa</taxon>
        <taxon>Ecdysozoa</taxon>
        <taxon>Arthropoda</taxon>
        <taxon>Hexapoda</taxon>
        <taxon>Insecta</taxon>
        <taxon>Pterygota</taxon>
        <taxon>Neoptera</taxon>
        <taxon>Endopterygota</taxon>
        <taxon>Coleoptera</taxon>
        <taxon>Polyphaga</taxon>
        <taxon>Cucujiformia</taxon>
        <taxon>Chrysomeloidea</taxon>
        <taxon>Cerambycidae</taxon>
        <taxon>Cerambycinae</taxon>
        <taxon>Callichromatini</taxon>
        <taxon>Aromia</taxon>
    </lineage>
</organism>
<dbReference type="Pfam" id="PF00151">
    <property type="entry name" value="Lipase"/>
    <property type="match status" value="1"/>
</dbReference>
<evidence type="ECO:0000256" key="2">
    <source>
        <dbReference type="ARBA" id="ARBA00010701"/>
    </source>
</evidence>
<comment type="caution">
    <text evidence="6">The sequence shown here is derived from an EMBL/GenBank/DDBJ whole genome shotgun (WGS) entry which is preliminary data.</text>
</comment>
<dbReference type="GO" id="GO:0016042">
    <property type="term" value="P:lipid catabolic process"/>
    <property type="evidence" value="ECO:0007669"/>
    <property type="project" value="TreeGrafter"/>
</dbReference>
<dbReference type="PANTHER" id="PTHR11610">
    <property type="entry name" value="LIPASE"/>
    <property type="match status" value="1"/>
</dbReference>
<protein>
    <recommendedName>
        <fullName evidence="5">Lipase domain-containing protein</fullName>
    </recommendedName>
</protein>
<keyword evidence="7" id="KW-1185">Reference proteome</keyword>
<dbReference type="InterPro" id="IPR013818">
    <property type="entry name" value="Lipase"/>
</dbReference>
<dbReference type="SUPFAM" id="SSF53474">
    <property type="entry name" value="alpha/beta-Hydrolases"/>
    <property type="match status" value="1"/>
</dbReference>
<feature type="domain" description="Lipase" evidence="5">
    <location>
        <begin position="36"/>
        <end position="281"/>
    </location>
</feature>
<sequence length="303" mass="33243">MICLYIEPGTTGENELKFTTLPRGFCSNCCPAKVYRDVRFVLYTRANPDSGVAIERLKAGAARAAGVDPSLPSVIFIHGFSEMSPGQSGRNIVDAYLSRQDNYNLILLDWSELSTFPWYVIAVRNVKYVGLRLKQFIEVFNESGEIPIGNLHVIGFSLGAHIAGVAGKILGADLRIPRITGLDPALPEFSLNDTSNRLTATDADYVDVIHTDSGVFGIPISIGHADFYPNGGRALQPGCLPSDLVGRLANHVVACSHVRAWRLYAQSVRDERAFPSTKCNVWRGPNRQCNFSTDAYMGYPNTK</sequence>
<evidence type="ECO:0000313" key="6">
    <source>
        <dbReference type="EMBL" id="KAJ8959599.1"/>
    </source>
</evidence>
<comment type="similarity">
    <text evidence="2 4">Belongs to the AB hydrolase superfamily. Lipase family.</text>
</comment>